<evidence type="ECO:0000313" key="12">
    <source>
        <dbReference type="Proteomes" id="UP000657177"/>
    </source>
</evidence>
<dbReference type="PROSITE" id="PS51104">
    <property type="entry name" value="PTS_EIIC_TYPE_2"/>
    <property type="match status" value="1"/>
</dbReference>
<evidence type="ECO:0000256" key="1">
    <source>
        <dbReference type="ARBA" id="ARBA00004429"/>
    </source>
</evidence>
<evidence type="ECO:0000256" key="2">
    <source>
        <dbReference type="ARBA" id="ARBA00022448"/>
    </source>
</evidence>
<evidence type="ECO:0000256" key="8">
    <source>
        <dbReference type="ARBA" id="ARBA00023136"/>
    </source>
</evidence>
<dbReference type="AlphaFoldDB" id="A0A8J6LJH9"/>
<name>A0A8J6LJH9_9FIRM</name>
<dbReference type="PANTHER" id="PTHR30505">
    <property type="entry name" value="FRUCTOSE-LIKE PERMEASE"/>
    <property type="match status" value="1"/>
</dbReference>
<dbReference type="InterPro" id="IPR013014">
    <property type="entry name" value="PTS_EIIC_2"/>
</dbReference>
<dbReference type="PANTHER" id="PTHR30505:SF0">
    <property type="entry name" value="FRUCTOSE-LIKE PTS SYSTEM EIIBC COMPONENT-RELATED"/>
    <property type="match status" value="1"/>
</dbReference>
<evidence type="ECO:0000256" key="7">
    <source>
        <dbReference type="ARBA" id="ARBA00022989"/>
    </source>
</evidence>
<keyword evidence="4" id="KW-0762">Sugar transport</keyword>
<gene>
    <name evidence="11" type="ORF">G5B42_10140</name>
</gene>
<protein>
    <submittedName>
        <fullName evidence="11">PTS fructose transporter subunit IIC</fullName>
    </submittedName>
</protein>
<keyword evidence="8 9" id="KW-0472">Membrane</keyword>
<proteinExistence type="predicted"/>
<keyword evidence="2" id="KW-0813">Transport</keyword>
<evidence type="ECO:0000313" key="11">
    <source>
        <dbReference type="EMBL" id="MBA2133891.1"/>
    </source>
</evidence>
<comment type="caution">
    <text evidence="11">The sequence shown here is derived from an EMBL/GenBank/DDBJ whole genome shotgun (WGS) entry which is preliminary data.</text>
</comment>
<dbReference type="InterPro" id="IPR006327">
    <property type="entry name" value="PTS_IIC_fruc"/>
</dbReference>
<feature type="transmembrane region" description="Helical" evidence="9">
    <location>
        <begin position="210"/>
        <end position="232"/>
    </location>
</feature>
<feature type="transmembrane region" description="Helical" evidence="9">
    <location>
        <begin position="125"/>
        <end position="149"/>
    </location>
</feature>
<evidence type="ECO:0000256" key="4">
    <source>
        <dbReference type="ARBA" id="ARBA00022597"/>
    </source>
</evidence>
<dbReference type="GO" id="GO:0005886">
    <property type="term" value="C:plasma membrane"/>
    <property type="evidence" value="ECO:0007669"/>
    <property type="project" value="UniProtKB-SubCell"/>
</dbReference>
<feature type="transmembrane region" description="Helical" evidence="9">
    <location>
        <begin position="12"/>
        <end position="36"/>
    </location>
</feature>
<dbReference type="InterPro" id="IPR003352">
    <property type="entry name" value="PTS_EIIC"/>
</dbReference>
<dbReference type="GO" id="GO:0090563">
    <property type="term" value="F:protein-phosphocysteine-sugar phosphotransferase activity"/>
    <property type="evidence" value="ECO:0007669"/>
    <property type="project" value="TreeGrafter"/>
</dbReference>
<feature type="domain" description="PTS EIIC type-2" evidence="10">
    <location>
        <begin position="8"/>
        <end position="337"/>
    </location>
</feature>
<dbReference type="Proteomes" id="UP000657177">
    <property type="component" value="Unassembled WGS sequence"/>
</dbReference>
<dbReference type="GO" id="GO:0009401">
    <property type="term" value="P:phosphoenolpyruvate-dependent sugar phosphotransferase system"/>
    <property type="evidence" value="ECO:0007669"/>
    <property type="project" value="UniProtKB-KW"/>
</dbReference>
<dbReference type="NCBIfam" id="TIGR01427">
    <property type="entry name" value="PTS_IIC_fructo"/>
    <property type="match status" value="1"/>
</dbReference>
<feature type="transmembrane region" description="Helical" evidence="9">
    <location>
        <begin position="303"/>
        <end position="324"/>
    </location>
</feature>
<evidence type="ECO:0000256" key="5">
    <source>
        <dbReference type="ARBA" id="ARBA00022683"/>
    </source>
</evidence>
<feature type="transmembrane region" description="Helical" evidence="9">
    <location>
        <begin position="244"/>
        <end position="262"/>
    </location>
</feature>
<feature type="transmembrane region" description="Helical" evidence="9">
    <location>
        <begin position="161"/>
        <end position="183"/>
    </location>
</feature>
<keyword evidence="6 9" id="KW-0812">Transmembrane</keyword>
<keyword evidence="7 9" id="KW-1133">Transmembrane helix</keyword>
<dbReference type="GO" id="GO:0005351">
    <property type="term" value="F:carbohydrate:proton symporter activity"/>
    <property type="evidence" value="ECO:0007669"/>
    <property type="project" value="InterPro"/>
</dbReference>
<dbReference type="EMBL" id="JAAKDE010000025">
    <property type="protein sequence ID" value="MBA2133891.1"/>
    <property type="molecule type" value="Genomic_DNA"/>
</dbReference>
<sequence>MAQTKISVRNSLMTGVSYMIPFVTAGGILIAISFLLGGYQVESGTFAGYLNQVGGTAFGLMVPALAGFIAFAIADRPGIAPGMIAGMLASNIGAGFLGGLIGGLLAGYVALWIKNWPVPKSLYKLMPVLVIPLLSSAIVGLLMVIVIGLPIKGMMDALTEWLRGLSTGSSVLLGIVLGLMMAFDMGGPVNKVAYTFGLAMISQNILEPHAAIMAAGMTPPLGLALATVLAPHKYSKREIDAGKAAWIMGASFITEGAIPFAAADPFRVIPSIMAGSAVAGALSMLFGCTLAAPHGGIFVIPMIGNFGLYLVALAAGTIVTALVVNALKPSLDQEVAEGTSVSG</sequence>
<keyword evidence="12" id="KW-1185">Reference proteome</keyword>
<evidence type="ECO:0000259" key="10">
    <source>
        <dbReference type="PROSITE" id="PS51104"/>
    </source>
</evidence>
<feature type="transmembrane region" description="Helical" evidence="9">
    <location>
        <begin position="268"/>
        <end position="291"/>
    </location>
</feature>
<evidence type="ECO:0000256" key="6">
    <source>
        <dbReference type="ARBA" id="ARBA00022692"/>
    </source>
</evidence>
<comment type="subcellular location">
    <subcellularLocation>
        <location evidence="1">Cell inner membrane</location>
        <topology evidence="1">Multi-pass membrane protein</topology>
    </subcellularLocation>
</comment>
<accession>A0A8J6LJH9</accession>
<feature type="transmembrane region" description="Helical" evidence="9">
    <location>
        <begin position="86"/>
        <end position="113"/>
    </location>
</feature>
<dbReference type="GO" id="GO:0008982">
    <property type="term" value="F:protein-N(PI)-phosphohistidine-sugar phosphotransferase activity"/>
    <property type="evidence" value="ECO:0007669"/>
    <property type="project" value="InterPro"/>
</dbReference>
<dbReference type="Pfam" id="PF02378">
    <property type="entry name" value="PTS_EIIC"/>
    <property type="match status" value="1"/>
</dbReference>
<evidence type="ECO:0000256" key="3">
    <source>
        <dbReference type="ARBA" id="ARBA00022475"/>
    </source>
</evidence>
<evidence type="ECO:0000256" key="9">
    <source>
        <dbReference type="SAM" id="Phobius"/>
    </source>
</evidence>
<keyword evidence="3" id="KW-1003">Cell membrane</keyword>
<dbReference type="InterPro" id="IPR050864">
    <property type="entry name" value="Bacterial_PTS_Sugar_Transport"/>
</dbReference>
<reference evidence="11" key="1">
    <citation type="submission" date="2020-06" db="EMBL/GenBank/DDBJ databases">
        <title>Novel chitinolytic bacterium.</title>
        <authorList>
            <person name="Ungkulpasvich U."/>
            <person name="Kosugi A."/>
            <person name="Uke A."/>
        </authorList>
    </citation>
    <scope>NUCLEOTIDE SEQUENCE</scope>
    <source>
        <strain evidence="11">UUS1-1</strain>
    </source>
</reference>
<feature type="transmembrane region" description="Helical" evidence="9">
    <location>
        <begin position="56"/>
        <end position="74"/>
    </location>
</feature>
<organism evidence="11 12">
    <name type="scientific">Capillibacterium thermochitinicola</name>
    <dbReference type="NCBI Taxonomy" id="2699427"/>
    <lineage>
        <taxon>Bacteria</taxon>
        <taxon>Bacillati</taxon>
        <taxon>Bacillota</taxon>
        <taxon>Capillibacterium</taxon>
    </lineage>
</organism>
<keyword evidence="5" id="KW-0598">Phosphotransferase system</keyword>